<protein>
    <submittedName>
        <fullName evidence="1">Uncharacterized protein</fullName>
    </submittedName>
</protein>
<accession>A0A1E3RND2</accession>
<organism evidence="1 2">
    <name type="scientific">Mycolicibacterium flavescens</name>
    <name type="common">Mycobacterium flavescens</name>
    <dbReference type="NCBI Taxonomy" id="1776"/>
    <lineage>
        <taxon>Bacteria</taxon>
        <taxon>Bacillati</taxon>
        <taxon>Actinomycetota</taxon>
        <taxon>Actinomycetes</taxon>
        <taxon>Mycobacteriales</taxon>
        <taxon>Mycobacteriaceae</taxon>
        <taxon>Mycolicibacterium</taxon>
    </lineage>
</organism>
<name>A0A1E3RND2_MYCFV</name>
<dbReference type="STRING" id="1776.BHQ18_09435"/>
<gene>
    <name evidence="1" type="ORF">BHQ18_09435</name>
</gene>
<dbReference type="RefSeq" id="WP_069413307.1">
    <property type="nucleotide sequence ID" value="NZ_JACKUL010000026.1"/>
</dbReference>
<sequence>MTPRFAWPTYRDQWDCQVTGFKLDGEPDDDAIDSDYLRLKTPERVWATADIELSATTDEPLPTGLSVLTAHVLLACATTQLRRAYPMVEHPDGSRFDAQISIPRSALTQKASLSVELVATHGERQRIIGTGVEWTLVVDPGEAPRPAGAPPISSAWLDFKSDDAPPEARRSPMSYCYLDINEAPPLLYLNSGIDGFETLIKAENAKLERRRHRDLMGAMIARQVTNSLLRAAVEEITPGEHGAPATGPATRILQNTCEALARELPDTNTAEDLYEKVAALDGNLTATAQFWAEADLVLDRMTGLSDTVMNVCKDVKHV</sequence>
<keyword evidence="2" id="KW-1185">Reference proteome</keyword>
<reference evidence="2" key="1">
    <citation type="submission" date="2016-09" db="EMBL/GenBank/DDBJ databases">
        <authorList>
            <person name="Greninger A.L."/>
            <person name="Jerome K.R."/>
            <person name="Mcnair B."/>
            <person name="Wallis C."/>
            <person name="Fang F."/>
        </authorList>
    </citation>
    <scope>NUCLEOTIDE SEQUENCE [LARGE SCALE GENOMIC DNA]</scope>
    <source>
        <strain evidence="2">M6</strain>
    </source>
</reference>
<dbReference type="Proteomes" id="UP000094053">
    <property type="component" value="Unassembled WGS sequence"/>
</dbReference>
<proteinExistence type="predicted"/>
<comment type="caution">
    <text evidence="1">The sequence shown here is derived from an EMBL/GenBank/DDBJ whole genome shotgun (WGS) entry which is preliminary data.</text>
</comment>
<evidence type="ECO:0000313" key="2">
    <source>
        <dbReference type="Proteomes" id="UP000094053"/>
    </source>
</evidence>
<dbReference type="EMBL" id="MIHA01000005">
    <property type="protein sequence ID" value="ODQ90917.1"/>
    <property type="molecule type" value="Genomic_DNA"/>
</dbReference>
<dbReference type="OrthoDB" id="4603006at2"/>
<dbReference type="AlphaFoldDB" id="A0A1E3RND2"/>
<evidence type="ECO:0000313" key="1">
    <source>
        <dbReference type="EMBL" id="ODQ90917.1"/>
    </source>
</evidence>